<dbReference type="GO" id="GO:0008914">
    <property type="term" value="F:leucyl-tRNA--protein transferase activity"/>
    <property type="evidence" value="ECO:0007669"/>
    <property type="project" value="UniProtKB-UniRule"/>
</dbReference>
<comment type="catalytic activity">
    <reaction evidence="4">
        <text>L-phenylalanyl-tRNA(Phe) + an N-terminal L-alpha-aminoacyl-[protein] = an N-terminal L-phenylalanyl-L-alpha-aminoacyl-[protein] + tRNA(Phe)</text>
        <dbReference type="Rhea" id="RHEA:43632"/>
        <dbReference type="Rhea" id="RHEA-COMP:9668"/>
        <dbReference type="Rhea" id="RHEA-COMP:9699"/>
        <dbReference type="Rhea" id="RHEA-COMP:10636"/>
        <dbReference type="Rhea" id="RHEA-COMP:10637"/>
        <dbReference type="ChEBI" id="CHEBI:78442"/>
        <dbReference type="ChEBI" id="CHEBI:78531"/>
        <dbReference type="ChEBI" id="CHEBI:78597"/>
        <dbReference type="ChEBI" id="CHEBI:83561"/>
        <dbReference type="EC" id="2.3.2.6"/>
    </reaction>
</comment>
<comment type="subcellular location">
    <subcellularLocation>
        <location evidence="4">Cytoplasm</location>
    </subcellularLocation>
</comment>
<evidence type="ECO:0000256" key="4">
    <source>
        <dbReference type="HAMAP-Rule" id="MF_00688"/>
    </source>
</evidence>
<protein>
    <recommendedName>
        <fullName evidence="4">Leucyl/phenylalanyl-tRNA--protein transferase</fullName>
        <ecNumber evidence="4">2.3.2.6</ecNumber>
    </recommendedName>
    <alternativeName>
        <fullName evidence="4">L/F-transferase</fullName>
    </alternativeName>
    <alternativeName>
        <fullName evidence="4">Leucyltransferase</fullName>
    </alternativeName>
    <alternativeName>
        <fullName evidence="4">Phenyalanyltransferase</fullName>
    </alternativeName>
</protein>
<dbReference type="GO" id="GO:0005737">
    <property type="term" value="C:cytoplasm"/>
    <property type="evidence" value="ECO:0007669"/>
    <property type="project" value="UniProtKB-SubCell"/>
</dbReference>
<dbReference type="EC" id="2.3.2.6" evidence="4"/>
<evidence type="ECO:0000256" key="3">
    <source>
        <dbReference type="ARBA" id="ARBA00023315"/>
    </source>
</evidence>
<dbReference type="HAMAP" id="MF_00688">
    <property type="entry name" value="Leu_Phe_trans"/>
    <property type="match status" value="1"/>
</dbReference>
<dbReference type="Proteomes" id="UP000663859">
    <property type="component" value="Unassembled WGS sequence"/>
</dbReference>
<evidence type="ECO:0000256" key="1">
    <source>
        <dbReference type="ARBA" id="ARBA00022490"/>
    </source>
</evidence>
<keyword evidence="1 4" id="KW-0963">Cytoplasm</keyword>
<dbReference type="InterPro" id="IPR016181">
    <property type="entry name" value="Acyl_CoA_acyltransferase"/>
</dbReference>
<comment type="function">
    <text evidence="4">Functions in the N-end rule pathway of protein degradation where it conjugates Leu, Phe and, less efficiently, Met from aminoacyl-tRNAs to the N-termini of proteins containing an N-terminal arginine or lysine.</text>
</comment>
<dbReference type="InterPro" id="IPR042203">
    <property type="entry name" value="Leu/Phe-tRNA_Trfase_C"/>
</dbReference>
<dbReference type="AlphaFoldDB" id="A0A8J2BKV5"/>
<evidence type="ECO:0000313" key="6">
    <source>
        <dbReference type="Proteomes" id="UP000663859"/>
    </source>
</evidence>
<comment type="catalytic activity">
    <reaction evidence="4">
        <text>N-terminal L-lysyl-[protein] + L-leucyl-tRNA(Leu) = N-terminal L-leucyl-L-lysyl-[protein] + tRNA(Leu) + H(+)</text>
        <dbReference type="Rhea" id="RHEA:12340"/>
        <dbReference type="Rhea" id="RHEA-COMP:9613"/>
        <dbReference type="Rhea" id="RHEA-COMP:9622"/>
        <dbReference type="Rhea" id="RHEA-COMP:12670"/>
        <dbReference type="Rhea" id="RHEA-COMP:12671"/>
        <dbReference type="ChEBI" id="CHEBI:15378"/>
        <dbReference type="ChEBI" id="CHEBI:65249"/>
        <dbReference type="ChEBI" id="CHEBI:78442"/>
        <dbReference type="ChEBI" id="CHEBI:78494"/>
        <dbReference type="ChEBI" id="CHEBI:133043"/>
        <dbReference type="EC" id="2.3.2.6"/>
    </reaction>
</comment>
<reference evidence="5" key="1">
    <citation type="submission" date="2021-02" db="EMBL/GenBank/DDBJ databases">
        <authorList>
            <person name="Cremers G."/>
            <person name="Picone N."/>
        </authorList>
    </citation>
    <scope>NUCLEOTIDE SEQUENCE</scope>
    <source>
        <strain evidence="5">PQ17</strain>
    </source>
</reference>
<dbReference type="PANTHER" id="PTHR30098:SF2">
    <property type="entry name" value="LEUCYL_PHENYLALANYL-TRNA--PROTEIN TRANSFERASE"/>
    <property type="match status" value="1"/>
</dbReference>
<comment type="catalytic activity">
    <reaction evidence="4">
        <text>N-terminal L-arginyl-[protein] + L-leucyl-tRNA(Leu) = N-terminal L-leucyl-L-arginyl-[protein] + tRNA(Leu) + H(+)</text>
        <dbReference type="Rhea" id="RHEA:50416"/>
        <dbReference type="Rhea" id="RHEA-COMP:9613"/>
        <dbReference type="Rhea" id="RHEA-COMP:9622"/>
        <dbReference type="Rhea" id="RHEA-COMP:12672"/>
        <dbReference type="Rhea" id="RHEA-COMP:12673"/>
        <dbReference type="ChEBI" id="CHEBI:15378"/>
        <dbReference type="ChEBI" id="CHEBI:64719"/>
        <dbReference type="ChEBI" id="CHEBI:78442"/>
        <dbReference type="ChEBI" id="CHEBI:78494"/>
        <dbReference type="ChEBI" id="CHEBI:133044"/>
        <dbReference type="EC" id="2.3.2.6"/>
    </reaction>
</comment>
<keyword evidence="3 4" id="KW-0012">Acyltransferase</keyword>
<dbReference type="InterPro" id="IPR004616">
    <property type="entry name" value="Leu/Phe-tRNA_Trfase"/>
</dbReference>
<dbReference type="NCBIfam" id="TIGR00667">
    <property type="entry name" value="aat"/>
    <property type="match status" value="1"/>
</dbReference>
<dbReference type="Pfam" id="PF03588">
    <property type="entry name" value="Leu_Phe_trans"/>
    <property type="match status" value="1"/>
</dbReference>
<dbReference type="EMBL" id="CAJNOB010000056">
    <property type="protein sequence ID" value="CAF0703681.1"/>
    <property type="molecule type" value="Genomic_DNA"/>
</dbReference>
<dbReference type="Gene3D" id="3.30.70.3550">
    <property type="entry name" value="Leucyl/phenylalanyl-tRNA-protein transferase, N-terminal domain"/>
    <property type="match status" value="1"/>
</dbReference>
<comment type="similarity">
    <text evidence="4">Belongs to the L/F-transferase family.</text>
</comment>
<accession>A0A8J2BKV5</accession>
<dbReference type="GO" id="GO:0030163">
    <property type="term" value="P:protein catabolic process"/>
    <property type="evidence" value="ECO:0007669"/>
    <property type="project" value="UniProtKB-UniRule"/>
</dbReference>
<keyword evidence="6" id="KW-1185">Reference proteome</keyword>
<gene>
    <name evidence="4 5" type="primary">aat</name>
    <name evidence="5" type="ORF">MPNT_60067</name>
</gene>
<evidence type="ECO:0000256" key="2">
    <source>
        <dbReference type="ARBA" id="ARBA00022679"/>
    </source>
</evidence>
<dbReference type="InterPro" id="IPR042221">
    <property type="entry name" value="Leu/Phe-tRNA_Trfase_N"/>
</dbReference>
<organism evidence="5 6">
    <name type="scientific">Candidatus Methylacidithermus pantelleriae</name>
    <dbReference type="NCBI Taxonomy" id="2744239"/>
    <lineage>
        <taxon>Bacteria</taxon>
        <taxon>Pseudomonadati</taxon>
        <taxon>Verrucomicrobiota</taxon>
        <taxon>Methylacidiphilae</taxon>
        <taxon>Methylacidiphilales</taxon>
        <taxon>Methylacidiphilaceae</taxon>
        <taxon>Candidatus Methylacidithermus</taxon>
    </lineage>
</organism>
<evidence type="ECO:0000313" key="5">
    <source>
        <dbReference type="EMBL" id="CAF0703681.1"/>
    </source>
</evidence>
<dbReference type="SUPFAM" id="SSF55729">
    <property type="entry name" value="Acyl-CoA N-acyltransferases (Nat)"/>
    <property type="match status" value="1"/>
</dbReference>
<sequence length="223" mass="25122">MATALLNPFRISFPDVSKADPDGLVAIGGDLSVPRLLAGYRSGIFPWTDRPLTWWSPDPRAIFELETFRVPRRLAQKLRQGKFAFTINQAFEEVIRGCAEPSPGREQTWISPRFIRAYTELHRHGYAHSVEVWQDGRLVGGLYGVAIGGFFAGESMFHRVTDASKAALCFVVDQLKRRGFQLFDTQVATPVTRQMRAVDIPRKEYLARLAQALTLPVSFVDQP</sequence>
<dbReference type="FunFam" id="3.40.630.70:FF:000001">
    <property type="entry name" value="Leucyl/phenylalanyl-tRNA--protein transferase"/>
    <property type="match status" value="1"/>
</dbReference>
<name>A0A8J2BKV5_9BACT</name>
<dbReference type="Gene3D" id="3.40.630.70">
    <property type="entry name" value="Leucyl/phenylalanyl-tRNA-protein transferase, C-terminal domain"/>
    <property type="match status" value="1"/>
</dbReference>
<proteinExistence type="inferred from homology"/>
<dbReference type="PANTHER" id="PTHR30098">
    <property type="entry name" value="LEUCYL/PHENYLALANYL-TRNA--PROTEIN TRANSFERASE"/>
    <property type="match status" value="1"/>
</dbReference>
<keyword evidence="2 4" id="KW-0808">Transferase</keyword>
<dbReference type="RefSeq" id="WP_174582432.1">
    <property type="nucleotide sequence ID" value="NZ_CAJNOB010000056.1"/>
</dbReference>
<comment type="caution">
    <text evidence="5">The sequence shown here is derived from an EMBL/GenBank/DDBJ whole genome shotgun (WGS) entry which is preliminary data.</text>
</comment>